<evidence type="ECO:0000256" key="1">
    <source>
        <dbReference type="SAM" id="Phobius"/>
    </source>
</evidence>
<protein>
    <submittedName>
        <fullName evidence="2">Uncharacterized protein</fullName>
    </submittedName>
</protein>
<keyword evidence="1" id="KW-0472">Membrane</keyword>
<feature type="transmembrane region" description="Helical" evidence="1">
    <location>
        <begin position="106"/>
        <end position="130"/>
    </location>
</feature>
<dbReference type="AlphaFoldDB" id="A0A816GTJ7"/>
<name>A0A816GTJ7_9BILA</name>
<dbReference type="OrthoDB" id="10058080at2759"/>
<keyword evidence="1" id="KW-1133">Transmembrane helix</keyword>
<gene>
    <name evidence="2" type="ORF">KQP761_LOCUS35868</name>
</gene>
<organism evidence="2 3">
    <name type="scientific">Rotaria magnacalcarata</name>
    <dbReference type="NCBI Taxonomy" id="392030"/>
    <lineage>
        <taxon>Eukaryota</taxon>
        <taxon>Metazoa</taxon>
        <taxon>Spiralia</taxon>
        <taxon>Gnathifera</taxon>
        <taxon>Rotifera</taxon>
        <taxon>Eurotatoria</taxon>
        <taxon>Bdelloidea</taxon>
        <taxon>Philodinida</taxon>
        <taxon>Philodinidae</taxon>
        <taxon>Rotaria</taxon>
    </lineage>
</organism>
<comment type="caution">
    <text evidence="2">The sequence shown here is derived from an EMBL/GenBank/DDBJ whole genome shotgun (WGS) entry which is preliminary data.</text>
</comment>
<accession>A0A816GTJ7</accession>
<reference evidence="2" key="1">
    <citation type="submission" date="2021-02" db="EMBL/GenBank/DDBJ databases">
        <authorList>
            <person name="Nowell W R."/>
        </authorList>
    </citation>
    <scope>NUCLEOTIDE SEQUENCE</scope>
</reference>
<dbReference type="EMBL" id="CAJNOW010020217">
    <property type="protein sequence ID" value="CAF1678047.1"/>
    <property type="molecule type" value="Genomic_DNA"/>
</dbReference>
<sequence length="146" mass="16956">MIKTTCLIENCIFPLNCADHTLCECTCDFVVRYIVTIEHEDNDDDELSSIHFNNDDDELSSIHFSVIPKKTININQSILIGEIYSCFYGKRDIAIVCWIKPDRQTYFILLPFSITLVLALIVVPVIYLIFTMKFTNPDTKQKRRIK</sequence>
<evidence type="ECO:0000313" key="3">
    <source>
        <dbReference type="Proteomes" id="UP000663834"/>
    </source>
</evidence>
<proteinExistence type="predicted"/>
<keyword evidence="1" id="KW-0812">Transmembrane</keyword>
<evidence type="ECO:0000313" key="2">
    <source>
        <dbReference type="EMBL" id="CAF1678047.1"/>
    </source>
</evidence>
<dbReference type="Proteomes" id="UP000663834">
    <property type="component" value="Unassembled WGS sequence"/>
</dbReference>